<dbReference type="AlphaFoldDB" id="A0A1L3ZV65"/>
<keyword evidence="2" id="KW-1185">Reference proteome</keyword>
<dbReference type="Proteomes" id="UP000182063">
    <property type="component" value="Chromosome"/>
</dbReference>
<evidence type="ECO:0000313" key="2">
    <source>
        <dbReference type="Proteomes" id="UP000182063"/>
    </source>
</evidence>
<dbReference type="SUPFAM" id="SSF55729">
    <property type="entry name" value="Acyl-CoA N-acyltransferases (Nat)"/>
    <property type="match status" value="1"/>
</dbReference>
<reference evidence="2" key="1">
    <citation type="submission" date="2016-11" db="EMBL/GenBank/DDBJ databases">
        <title>Complete Genome Sequence of alachlor-degrading Sphingomonas sp. strain JJ-A5.</title>
        <authorList>
            <person name="Lee H."/>
            <person name="Ka J.-O."/>
        </authorList>
    </citation>
    <scope>NUCLEOTIDE SEQUENCE [LARGE SCALE GENOMIC DNA]</scope>
    <source>
        <strain evidence="2">JJ-A5</strain>
    </source>
</reference>
<dbReference type="EMBL" id="CP018221">
    <property type="protein sequence ID" value="API59518.1"/>
    <property type="molecule type" value="Genomic_DNA"/>
</dbReference>
<dbReference type="STRING" id="1921510.BSL82_09515"/>
<dbReference type="RefSeq" id="WP_072597125.1">
    <property type="nucleotide sequence ID" value="NZ_CP018221.1"/>
</dbReference>
<evidence type="ECO:0000313" key="1">
    <source>
        <dbReference type="EMBL" id="API59518.1"/>
    </source>
</evidence>
<accession>A0A1L3ZV65</accession>
<name>A0A1L3ZV65_9SPHN</name>
<gene>
    <name evidence="1" type="ORF">BSL82_09515</name>
</gene>
<protein>
    <recommendedName>
        <fullName evidence="3">N-acetyltransferase domain-containing protein</fullName>
    </recommendedName>
</protein>
<dbReference type="InterPro" id="IPR016181">
    <property type="entry name" value="Acyl_CoA_acyltransferase"/>
</dbReference>
<sequence>MITTRPATAADVKAMYPEHTASFRAWVVELGGEAKGIIGIALYRPIACLFSAFEEELRPHLKKPAVLRLIKKVEAVVNKSRVPVRAVADPNEPTAPKLLERLGFEYIGEIDGDAVYEHGGA</sequence>
<evidence type="ECO:0008006" key="3">
    <source>
        <dbReference type="Google" id="ProtNLM"/>
    </source>
</evidence>
<organism evidence="1 2">
    <name type="scientific">Tardibacter chloracetimidivorans</name>
    <dbReference type="NCBI Taxonomy" id="1921510"/>
    <lineage>
        <taxon>Bacteria</taxon>
        <taxon>Pseudomonadati</taxon>
        <taxon>Pseudomonadota</taxon>
        <taxon>Alphaproteobacteria</taxon>
        <taxon>Sphingomonadales</taxon>
        <taxon>Sphingomonadaceae</taxon>
        <taxon>Tardibacter</taxon>
    </lineage>
</organism>
<dbReference type="KEGG" id="sphj:BSL82_09515"/>
<proteinExistence type="predicted"/>